<organism evidence="9 10">
    <name type="scientific">Thiorhodococcus drewsii AZ1</name>
    <dbReference type="NCBI Taxonomy" id="765913"/>
    <lineage>
        <taxon>Bacteria</taxon>
        <taxon>Pseudomonadati</taxon>
        <taxon>Pseudomonadota</taxon>
        <taxon>Gammaproteobacteria</taxon>
        <taxon>Chromatiales</taxon>
        <taxon>Chromatiaceae</taxon>
        <taxon>Thiorhodococcus</taxon>
    </lineage>
</organism>
<comment type="caution">
    <text evidence="9">The sequence shown here is derived from an EMBL/GenBank/DDBJ whole genome shotgun (WGS) entry which is preliminary data.</text>
</comment>
<dbReference type="InterPro" id="IPR014729">
    <property type="entry name" value="Rossmann-like_a/b/a_fold"/>
</dbReference>
<evidence type="ECO:0000256" key="1">
    <source>
        <dbReference type="ARBA" id="ARBA00004990"/>
    </source>
</evidence>
<dbReference type="PATRIC" id="fig|765913.3.peg.727"/>
<dbReference type="GO" id="GO:0005524">
    <property type="term" value="F:ATP binding"/>
    <property type="evidence" value="ECO:0007669"/>
    <property type="project" value="UniProtKB-KW"/>
</dbReference>
<comment type="similarity">
    <text evidence="2 8">Belongs to the pantothenate synthetase family.</text>
</comment>
<dbReference type="UniPathway" id="UPA00028">
    <property type="reaction ID" value="UER00005"/>
</dbReference>
<keyword evidence="6 8" id="KW-0067">ATP-binding</keyword>
<comment type="subcellular location">
    <subcellularLocation>
        <location evidence="8">Cytoplasm</location>
    </subcellularLocation>
</comment>
<dbReference type="GO" id="GO:0005829">
    <property type="term" value="C:cytosol"/>
    <property type="evidence" value="ECO:0007669"/>
    <property type="project" value="TreeGrafter"/>
</dbReference>
<proteinExistence type="inferred from homology"/>
<comment type="subunit">
    <text evidence="8">Homodimer.</text>
</comment>
<dbReference type="NCBIfam" id="TIGR00125">
    <property type="entry name" value="cyt_tran_rel"/>
    <property type="match status" value="1"/>
</dbReference>
<accession>G2DXI6</accession>
<evidence type="ECO:0000313" key="9">
    <source>
        <dbReference type="EMBL" id="EGV33035.1"/>
    </source>
</evidence>
<dbReference type="PANTHER" id="PTHR21299:SF1">
    <property type="entry name" value="PANTOATE--BETA-ALANINE LIGASE"/>
    <property type="match status" value="1"/>
</dbReference>
<dbReference type="Gene3D" id="3.40.50.620">
    <property type="entry name" value="HUPs"/>
    <property type="match status" value="1"/>
</dbReference>
<keyword evidence="4 8" id="KW-0566">Pantothenate biosynthesis</keyword>
<dbReference type="STRING" id="765913.ThidrDRAFT_0713"/>
<dbReference type="OrthoDB" id="9773087at2"/>
<comment type="catalytic activity">
    <reaction evidence="7 8">
        <text>(R)-pantoate + beta-alanine + ATP = (R)-pantothenate + AMP + diphosphate + H(+)</text>
        <dbReference type="Rhea" id="RHEA:10912"/>
        <dbReference type="ChEBI" id="CHEBI:15378"/>
        <dbReference type="ChEBI" id="CHEBI:15980"/>
        <dbReference type="ChEBI" id="CHEBI:29032"/>
        <dbReference type="ChEBI" id="CHEBI:30616"/>
        <dbReference type="ChEBI" id="CHEBI:33019"/>
        <dbReference type="ChEBI" id="CHEBI:57966"/>
        <dbReference type="ChEBI" id="CHEBI:456215"/>
        <dbReference type="EC" id="6.3.2.1"/>
    </reaction>
</comment>
<evidence type="ECO:0000256" key="2">
    <source>
        <dbReference type="ARBA" id="ARBA00009256"/>
    </source>
</evidence>
<feature type="binding site" evidence="8">
    <location>
        <position position="178"/>
    </location>
    <ligand>
        <name>ATP</name>
        <dbReference type="ChEBI" id="CHEBI:30616"/>
    </ligand>
</feature>
<feature type="binding site" evidence="8">
    <location>
        <position position="61"/>
    </location>
    <ligand>
        <name>beta-alanine</name>
        <dbReference type="ChEBI" id="CHEBI:57966"/>
    </ligand>
</feature>
<feature type="binding site" evidence="8">
    <location>
        <begin position="186"/>
        <end position="189"/>
    </location>
    <ligand>
        <name>ATP</name>
        <dbReference type="ChEBI" id="CHEBI:30616"/>
    </ligand>
</feature>
<comment type="miscellaneous">
    <text evidence="8">The reaction proceeds by a bi uni uni bi ping pong mechanism.</text>
</comment>
<dbReference type="CDD" id="cd00560">
    <property type="entry name" value="PanC"/>
    <property type="match status" value="1"/>
</dbReference>
<dbReference type="InterPro" id="IPR004821">
    <property type="entry name" value="Cyt_trans-like"/>
</dbReference>
<feature type="binding site" evidence="8">
    <location>
        <begin position="30"/>
        <end position="37"/>
    </location>
    <ligand>
        <name>ATP</name>
        <dbReference type="ChEBI" id="CHEBI:30616"/>
    </ligand>
</feature>
<keyword evidence="3 8" id="KW-0436">Ligase</keyword>
<dbReference type="NCBIfam" id="TIGR00018">
    <property type="entry name" value="panC"/>
    <property type="match status" value="1"/>
</dbReference>
<dbReference type="InterPro" id="IPR042176">
    <property type="entry name" value="Pantoate_ligase_C"/>
</dbReference>
<keyword evidence="10" id="KW-1185">Reference proteome</keyword>
<feature type="active site" description="Proton donor" evidence="8">
    <location>
        <position position="37"/>
    </location>
</feature>
<dbReference type="Proteomes" id="UP000004200">
    <property type="component" value="Unassembled WGS sequence"/>
</dbReference>
<keyword evidence="5 8" id="KW-0547">Nucleotide-binding</keyword>
<dbReference type="SUPFAM" id="SSF52374">
    <property type="entry name" value="Nucleotidylyl transferase"/>
    <property type="match status" value="1"/>
</dbReference>
<evidence type="ECO:0000256" key="3">
    <source>
        <dbReference type="ARBA" id="ARBA00022598"/>
    </source>
</evidence>
<dbReference type="RefSeq" id="WP_007039429.1">
    <property type="nucleotide sequence ID" value="NZ_AFWT01000004.1"/>
</dbReference>
<dbReference type="FunFam" id="3.40.50.620:FF:000013">
    <property type="entry name" value="Pantothenate synthetase"/>
    <property type="match status" value="1"/>
</dbReference>
<feature type="binding site" evidence="8">
    <location>
        <position position="155"/>
    </location>
    <ligand>
        <name>(R)-pantoate</name>
        <dbReference type="ChEBI" id="CHEBI:15980"/>
    </ligand>
</feature>
<evidence type="ECO:0000256" key="5">
    <source>
        <dbReference type="ARBA" id="ARBA00022741"/>
    </source>
</evidence>
<dbReference type="Pfam" id="PF02569">
    <property type="entry name" value="Pantoate_ligase"/>
    <property type="match status" value="1"/>
</dbReference>
<dbReference type="GO" id="GO:0004592">
    <property type="term" value="F:pantoate-beta-alanine ligase activity"/>
    <property type="evidence" value="ECO:0007669"/>
    <property type="project" value="UniProtKB-UniRule"/>
</dbReference>
<dbReference type="EC" id="6.3.2.1" evidence="8"/>
<gene>
    <name evidence="8" type="primary">panC</name>
    <name evidence="9" type="ORF">ThidrDRAFT_0713</name>
</gene>
<evidence type="ECO:0000256" key="8">
    <source>
        <dbReference type="HAMAP-Rule" id="MF_00158"/>
    </source>
</evidence>
<evidence type="ECO:0000313" key="10">
    <source>
        <dbReference type="Proteomes" id="UP000004200"/>
    </source>
</evidence>
<dbReference type="EMBL" id="AFWT01000004">
    <property type="protein sequence ID" value="EGV33035.1"/>
    <property type="molecule type" value="Genomic_DNA"/>
</dbReference>
<comment type="function">
    <text evidence="8">Catalyzes the condensation of pantoate with beta-alanine in an ATP-dependent reaction via a pantoyl-adenylate intermediate.</text>
</comment>
<reference evidence="9 10" key="1">
    <citation type="submission" date="2011-06" db="EMBL/GenBank/DDBJ databases">
        <title>The draft genome of Thiorhodococcus drewsii AZ1.</title>
        <authorList>
            <consortium name="US DOE Joint Genome Institute (JGI-PGF)"/>
            <person name="Lucas S."/>
            <person name="Han J."/>
            <person name="Lapidus A."/>
            <person name="Cheng J.-F."/>
            <person name="Goodwin L."/>
            <person name="Pitluck S."/>
            <person name="Peters L."/>
            <person name="Land M.L."/>
            <person name="Hauser L."/>
            <person name="Vogl K."/>
            <person name="Liu Z."/>
            <person name="Imhoff J."/>
            <person name="Thiel V."/>
            <person name="Frigaard N.-U."/>
            <person name="Bryant D.A."/>
            <person name="Woyke T.J."/>
        </authorList>
    </citation>
    <scope>NUCLEOTIDE SEQUENCE [LARGE SCALE GENOMIC DNA]</scope>
    <source>
        <strain evidence="9 10">AZ1</strain>
    </source>
</reference>
<protein>
    <recommendedName>
        <fullName evidence="8">Pantothenate synthetase</fullName>
        <shortName evidence="8">PS</shortName>
        <ecNumber evidence="8">6.3.2.1</ecNumber>
    </recommendedName>
    <alternativeName>
        <fullName evidence="8">Pantoate--beta-alanine ligase</fullName>
    </alternativeName>
    <alternativeName>
        <fullName evidence="8">Pantoate-activating enzyme</fullName>
    </alternativeName>
</protein>
<dbReference type="PANTHER" id="PTHR21299">
    <property type="entry name" value="CYTIDYLATE KINASE/PANTOATE-BETA-ALANINE LIGASE"/>
    <property type="match status" value="1"/>
</dbReference>
<dbReference type="HAMAP" id="MF_00158">
    <property type="entry name" value="PanC"/>
    <property type="match status" value="1"/>
</dbReference>
<dbReference type="InterPro" id="IPR003721">
    <property type="entry name" value="Pantoate_ligase"/>
</dbReference>
<feature type="binding site" evidence="8">
    <location>
        <position position="61"/>
    </location>
    <ligand>
        <name>(R)-pantoate</name>
        <dbReference type="ChEBI" id="CHEBI:15980"/>
    </ligand>
</feature>
<dbReference type="eggNOG" id="COG0414">
    <property type="taxonomic scope" value="Bacteria"/>
</dbReference>
<keyword evidence="8" id="KW-0963">Cytoplasm</keyword>
<name>G2DXI6_9GAMM</name>
<evidence type="ECO:0000256" key="7">
    <source>
        <dbReference type="ARBA" id="ARBA00048258"/>
    </source>
</evidence>
<feature type="binding site" evidence="8">
    <location>
        <begin position="149"/>
        <end position="152"/>
    </location>
    <ligand>
        <name>ATP</name>
        <dbReference type="ChEBI" id="CHEBI:30616"/>
    </ligand>
</feature>
<sequence length="284" mass="31090">MESVELLQDLRRRVAAWRLAGQRLALVPTMGNLHRGHISLIEEARRRADRVVASIFVNPLQFGPSEDLGAYPRTLEEDRRRLDEAGCDLLFTPGVQVMYPHGQESHTRVEVPGLSAILCGATRPGHFVGVTTVVSKLFNMVQPDVALFGEKDFQQLVVIRRMVADLNMPIEIVGVPIARESDGLAMSSRNGYLTAEERALAPGLHRALLAVESRLAAGADIAEVEAATTGMIREAGLGPDYVSIRSAIDLEPATEQDEDLVVLAAAYLGRARLIDNLRIRRIGD</sequence>
<evidence type="ECO:0000256" key="4">
    <source>
        <dbReference type="ARBA" id="ARBA00022655"/>
    </source>
</evidence>
<dbReference type="Gene3D" id="3.30.1300.10">
    <property type="entry name" value="Pantoate-beta-alanine ligase, C-terminal domain"/>
    <property type="match status" value="1"/>
</dbReference>
<evidence type="ECO:0000256" key="6">
    <source>
        <dbReference type="ARBA" id="ARBA00022840"/>
    </source>
</evidence>
<dbReference type="GO" id="GO:0015940">
    <property type="term" value="P:pantothenate biosynthetic process"/>
    <property type="evidence" value="ECO:0007669"/>
    <property type="project" value="UniProtKB-UniRule"/>
</dbReference>
<dbReference type="AlphaFoldDB" id="G2DXI6"/>
<comment type="pathway">
    <text evidence="1 8">Cofactor biosynthesis; (R)-pantothenate biosynthesis; (R)-pantothenate from (R)-pantoate and beta-alanine: step 1/1.</text>
</comment>